<evidence type="ECO:0000313" key="2">
    <source>
        <dbReference type="Proteomes" id="UP000316213"/>
    </source>
</evidence>
<dbReference type="PANTHER" id="PTHR43737:SF1">
    <property type="entry name" value="DUF1501 DOMAIN-CONTAINING PROTEIN"/>
    <property type="match status" value="1"/>
</dbReference>
<dbReference type="Pfam" id="PF07394">
    <property type="entry name" value="DUF1501"/>
    <property type="match status" value="1"/>
</dbReference>
<dbReference type="AlphaFoldDB" id="A0A5C6AR19"/>
<dbReference type="InterPro" id="IPR010869">
    <property type="entry name" value="DUF1501"/>
</dbReference>
<evidence type="ECO:0000313" key="1">
    <source>
        <dbReference type="EMBL" id="TWU01432.1"/>
    </source>
</evidence>
<gene>
    <name evidence="1" type="ORF">Pla100_11590</name>
</gene>
<dbReference type="RefSeq" id="WP_146576737.1">
    <property type="nucleotide sequence ID" value="NZ_SJPM01000002.1"/>
</dbReference>
<dbReference type="OrthoDB" id="127333at2"/>
<protein>
    <recommendedName>
        <fullName evidence="3">Sulfatase</fullName>
    </recommendedName>
</protein>
<name>A0A5C6AR19_9BACT</name>
<accession>A0A5C6AR19</accession>
<organism evidence="1 2">
    <name type="scientific">Neorhodopirellula pilleata</name>
    <dbReference type="NCBI Taxonomy" id="2714738"/>
    <lineage>
        <taxon>Bacteria</taxon>
        <taxon>Pseudomonadati</taxon>
        <taxon>Planctomycetota</taxon>
        <taxon>Planctomycetia</taxon>
        <taxon>Pirellulales</taxon>
        <taxon>Pirellulaceae</taxon>
        <taxon>Neorhodopirellula</taxon>
    </lineage>
</organism>
<dbReference type="SUPFAM" id="SSF53649">
    <property type="entry name" value="Alkaline phosphatase-like"/>
    <property type="match status" value="1"/>
</dbReference>
<dbReference type="Gene3D" id="3.40.720.10">
    <property type="entry name" value="Alkaline Phosphatase, subunit A"/>
    <property type="match status" value="1"/>
</dbReference>
<comment type="caution">
    <text evidence="1">The sequence shown here is derived from an EMBL/GenBank/DDBJ whole genome shotgun (WGS) entry which is preliminary data.</text>
</comment>
<sequence>MNANFTNELTHTCRRTFLRQTLGGLALGGMLDPSTTDAASRPNAKAKRIIYLCQSGAPSQIDLFDPKPELSKRFGEELPESVRRGQRLTTMTSSQESFPLAPSLFSFARHGDCGATVSELLPHIASISDDVCYIKSMHTEAINHDPAITFLQTGSEQAGRPSFGAWMSYGLGSENRQLPTFVVLLSRGSGRPNCQPLYDRLWGSGFLPSRHQGVKFMSAGDPVLFLNDPPGTNRTLRRRNLDALVKLNQADFESIGDPEIETRITQYEMAFQMQASIPEVVDFSDESADTIARYGPHVLTRGHYAYNCLLARRLIERDVRFVQLFHMGWDQHNALPKQIRGQCADTDQPSAALVQDLKERGLLDDTIVVWGGEFGRTAYSQGELTADNYGRDHHPRCFTMWVAGGGFKPGYSHGRTDEFSYNVIEDAVHVHDLNATLLHQLGIDHERLTYRYQGRDFRLTDVHGRVVDDLLG</sequence>
<proteinExistence type="predicted"/>
<evidence type="ECO:0008006" key="3">
    <source>
        <dbReference type="Google" id="ProtNLM"/>
    </source>
</evidence>
<dbReference type="PANTHER" id="PTHR43737">
    <property type="entry name" value="BLL7424 PROTEIN"/>
    <property type="match status" value="1"/>
</dbReference>
<reference evidence="1 2" key="1">
    <citation type="submission" date="2019-02" db="EMBL/GenBank/DDBJ databases">
        <title>Deep-cultivation of Planctomycetes and their phenomic and genomic characterization uncovers novel biology.</title>
        <authorList>
            <person name="Wiegand S."/>
            <person name="Jogler M."/>
            <person name="Boedeker C."/>
            <person name="Pinto D."/>
            <person name="Vollmers J."/>
            <person name="Rivas-Marin E."/>
            <person name="Kohn T."/>
            <person name="Peeters S.H."/>
            <person name="Heuer A."/>
            <person name="Rast P."/>
            <person name="Oberbeckmann S."/>
            <person name="Bunk B."/>
            <person name="Jeske O."/>
            <person name="Meyerdierks A."/>
            <person name="Storesund J.E."/>
            <person name="Kallscheuer N."/>
            <person name="Luecker S."/>
            <person name="Lage O.M."/>
            <person name="Pohl T."/>
            <person name="Merkel B.J."/>
            <person name="Hornburger P."/>
            <person name="Mueller R.-W."/>
            <person name="Bruemmer F."/>
            <person name="Labrenz M."/>
            <person name="Spormann A.M."/>
            <person name="Op Den Camp H."/>
            <person name="Overmann J."/>
            <person name="Amann R."/>
            <person name="Jetten M.S.M."/>
            <person name="Mascher T."/>
            <person name="Medema M.H."/>
            <person name="Devos D.P."/>
            <person name="Kaster A.-K."/>
            <person name="Ovreas L."/>
            <person name="Rohde M."/>
            <person name="Galperin M.Y."/>
            <person name="Jogler C."/>
        </authorList>
    </citation>
    <scope>NUCLEOTIDE SEQUENCE [LARGE SCALE GENOMIC DNA]</scope>
    <source>
        <strain evidence="1 2">Pla100</strain>
    </source>
</reference>
<dbReference type="EMBL" id="SJPM01000002">
    <property type="protein sequence ID" value="TWU01432.1"/>
    <property type="molecule type" value="Genomic_DNA"/>
</dbReference>
<dbReference type="Proteomes" id="UP000316213">
    <property type="component" value="Unassembled WGS sequence"/>
</dbReference>
<keyword evidence="2" id="KW-1185">Reference proteome</keyword>
<dbReference type="InterPro" id="IPR017850">
    <property type="entry name" value="Alkaline_phosphatase_core_sf"/>
</dbReference>